<proteinExistence type="predicted"/>
<dbReference type="SUPFAM" id="SSF47413">
    <property type="entry name" value="lambda repressor-like DNA-binding domains"/>
    <property type="match status" value="1"/>
</dbReference>
<evidence type="ECO:0000259" key="1">
    <source>
        <dbReference type="PROSITE" id="PS50943"/>
    </source>
</evidence>
<dbReference type="InterPro" id="IPR001387">
    <property type="entry name" value="Cro/C1-type_HTH"/>
</dbReference>
<evidence type="ECO:0000313" key="2">
    <source>
        <dbReference type="EMBL" id="DAD72864.1"/>
    </source>
</evidence>
<feature type="domain" description="HTH cro/C1-type" evidence="1">
    <location>
        <begin position="23"/>
        <end position="55"/>
    </location>
</feature>
<name>A0A8S5LSM2_9CAUD</name>
<organism evidence="2">
    <name type="scientific">Siphoviridae sp. ctMAv2</name>
    <dbReference type="NCBI Taxonomy" id="2826258"/>
    <lineage>
        <taxon>Viruses</taxon>
        <taxon>Duplodnaviria</taxon>
        <taxon>Heunggongvirae</taxon>
        <taxon>Uroviricota</taxon>
        <taxon>Caudoviricetes</taxon>
    </lineage>
</organism>
<dbReference type="GO" id="GO:0003677">
    <property type="term" value="F:DNA binding"/>
    <property type="evidence" value="ECO:0007669"/>
    <property type="project" value="InterPro"/>
</dbReference>
<dbReference type="InterPro" id="IPR010982">
    <property type="entry name" value="Lambda_DNA-bd_dom_sf"/>
</dbReference>
<accession>A0A8S5LSM2</accession>
<reference evidence="2" key="1">
    <citation type="journal article" date="2021" name="Proc. Natl. Acad. Sci. U.S.A.">
        <title>A Catalog of Tens of Thousands of Viruses from Human Metagenomes Reveals Hidden Associations with Chronic Diseases.</title>
        <authorList>
            <person name="Tisza M.J."/>
            <person name="Buck C.B."/>
        </authorList>
    </citation>
    <scope>NUCLEOTIDE SEQUENCE</scope>
    <source>
        <strain evidence="2">CtMAv2</strain>
    </source>
</reference>
<sequence>MGSYFVYDQIKKEELIRSLTDQLTVLRTKAEVSQEQLALVIGISRQTYSTIETKKKQMSWQIYMALILYFNSNEKTKKLLHTIVEVPDGIKD</sequence>
<protein>
    <submittedName>
        <fullName evidence="2">Putative transcriptional regulator</fullName>
    </submittedName>
</protein>
<dbReference type="Pfam" id="PF13560">
    <property type="entry name" value="HTH_31"/>
    <property type="match status" value="1"/>
</dbReference>
<dbReference type="Gene3D" id="1.10.260.40">
    <property type="entry name" value="lambda repressor-like DNA-binding domains"/>
    <property type="match status" value="1"/>
</dbReference>
<dbReference type="PROSITE" id="PS50943">
    <property type="entry name" value="HTH_CROC1"/>
    <property type="match status" value="1"/>
</dbReference>
<dbReference type="EMBL" id="BK014727">
    <property type="protein sequence ID" value="DAD72864.1"/>
    <property type="molecule type" value="Genomic_DNA"/>
</dbReference>
<dbReference type="CDD" id="cd00093">
    <property type="entry name" value="HTH_XRE"/>
    <property type="match status" value="1"/>
</dbReference>